<organism evidence="1">
    <name type="scientific">Bacillus thuringiensis subsp. israelensis</name>
    <dbReference type="NCBI Taxonomy" id="1430"/>
    <lineage>
        <taxon>Bacteria</taxon>
        <taxon>Bacillati</taxon>
        <taxon>Bacillota</taxon>
        <taxon>Bacilli</taxon>
        <taxon>Bacillales</taxon>
        <taxon>Bacillaceae</taxon>
        <taxon>Bacillus</taxon>
        <taxon>Bacillus cereus group</taxon>
    </lineage>
</organism>
<evidence type="ECO:0000313" key="1">
    <source>
        <dbReference type="EMBL" id="AND28094.1"/>
    </source>
</evidence>
<geneLocation type="plasmid" evidence="1">
    <name>pAM65-52-2-350K</name>
</geneLocation>
<sequence length="201" mass="23345">MDKLTEDLLRELYIEKGMSDREIGDLYGVTRANISYHRKKWGIEGKPSLSKKAIQDVQNKLDSLGFVVENMKKKNTHHIFDLLVENTIRLDIRSTETLQEDTFRFKLLDSDNSCLLESDNRLQLKNGRTKKILRNTCDFVILVGYLKGVANFWVIPSRNLKDDLNGISIRPYSDSSKYLDYKDSWGSIRQTIKLQRVNRVG</sequence>
<dbReference type="AlphaFoldDB" id="A0A160LJ00"/>
<proteinExistence type="predicted"/>
<dbReference type="InterPro" id="IPR011856">
    <property type="entry name" value="tRNA_endonuc-like_dom_sf"/>
</dbReference>
<dbReference type="Gene3D" id="1.10.10.60">
    <property type="entry name" value="Homeodomain-like"/>
    <property type="match status" value="1"/>
</dbReference>
<keyword evidence="1" id="KW-0614">Plasmid</keyword>
<name>A0A160LJ00_BACTI</name>
<dbReference type="GO" id="GO:0003676">
    <property type="term" value="F:nucleic acid binding"/>
    <property type="evidence" value="ECO:0007669"/>
    <property type="project" value="InterPro"/>
</dbReference>
<accession>A0A160LJ00</accession>
<dbReference type="EMBL" id="CP013277">
    <property type="protein sequence ID" value="AND28094.1"/>
    <property type="molecule type" value="Genomic_DNA"/>
</dbReference>
<reference evidence="1" key="1">
    <citation type="journal article" date="2017" name="Res. Microbiol.">
        <title>Comparative genomics of extrachromosomal elements in Bacillus thuringiensis subsp. israelensis.</title>
        <authorList>
            <person name="Bolotin A."/>
            <person name="Gillis A."/>
            <person name="Sanchis V."/>
            <person name="Nielsen-LeRoux C."/>
            <person name="Mahillon J."/>
            <person name="Lereclus D."/>
            <person name="Sorokin A."/>
        </authorList>
    </citation>
    <scope>NUCLEOTIDE SEQUENCE</scope>
    <source>
        <strain evidence="1">AM65-52</strain>
        <plasmid evidence="1">pAM65-52-2-350K</plasmid>
    </source>
</reference>
<gene>
    <name evidence="1" type="ORF">ATN07_30780</name>
</gene>
<dbReference type="RefSeq" id="WP_000359713.1">
    <property type="nucleotide sequence ID" value="NZ_CP013277.1"/>
</dbReference>
<dbReference type="Gene3D" id="3.40.1350.10">
    <property type="match status" value="1"/>
</dbReference>
<protein>
    <submittedName>
        <fullName evidence="1">Uncharacterized protein</fullName>
    </submittedName>
</protein>